<feature type="region of interest" description="Disordered" evidence="1">
    <location>
        <begin position="1"/>
        <end position="30"/>
    </location>
</feature>
<feature type="compositionally biased region" description="Basic residues" evidence="1">
    <location>
        <begin position="1"/>
        <end position="13"/>
    </location>
</feature>
<organism evidence="2 3">
    <name type="scientific">Kineococcus xinjiangensis</name>
    <dbReference type="NCBI Taxonomy" id="512762"/>
    <lineage>
        <taxon>Bacteria</taxon>
        <taxon>Bacillati</taxon>
        <taxon>Actinomycetota</taxon>
        <taxon>Actinomycetes</taxon>
        <taxon>Kineosporiales</taxon>
        <taxon>Kineosporiaceae</taxon>
        <taxon>Kineococcus</taxon>
    </lineage>
</organism>
<name>A0A2S6IP07_9ACTN</name>
<sequence length="225" mass="24138">MGRHSHPVARAQRRALPPLPVPAPARDGAIPVPRAPGTLYLVGRVTTHGADGEPLRSDVDGRPVCIVEQGDDAVEFDAAEADELRRLARGVAVSEVRAELGGEAEHFLDWLTGSGLAVLDPAGDVAALEGLHLVLDLHDLEPHEEDATLRWVRTGVGAEIAVSVPTLLVLDHNQDEPLGAAVRTVVREYGLQELMVRHFLHQDWPLLLGEGGGWLVRTAAVPART</sequence>
<gene>
    <name evidence="2" type="ORF">CLV92_10583</name>
</gene>
<protein>
    <submittedName>
        <fullName evidence="2">Uncharacterized protein</fullName>
    </submittedName>
</protein>
<keyword evidence="3" id="KW-1185">Reference proteome</keyword>
<reference evidence="2 3" key="1">
    <citation type="submission" date="2018-02" db="EMBL/GenBank/DDBJ databases">
        <title>Genomic Encyclopedia of Archaeal and Bacterial Type Strains, Phase II (KMG-II): from individual species to whole genera.</title>
        <authorList>
            <person name="Goeker M."/>
        </authorList>
    </citation>
    <scope>NUCLEOTIDE SEQUENCE [LARGE SCALE GENOMIC DNA]</scope>
    <source>
        <strain evidence="2 3">DSM 22857</strain>
    </source>
</reference>
<comment type="caution">
    <text evidence="2">The sequence shown here is derived from an EMBL/GenBank/DDBJ whole genome shotgun (WGS) entry which is preliminary data.</text>
</comment>
<dbReference type="Proteomes" id="UP000239485">
    <property type="component" value="Unassembled WGS sequence"/>
</dbReference>
<accession>A0A2S6IP07</accession>
<proteinExistence type="predicted"/>
<evidence type="ECO:0000313" key="3">
    <source>
        <dbReference type="Proteomes" id="UP000239485"/>
    </source>
</evidence>
<dbReference type="RefSeq" id="WP_158257172.1">
    <property type="nucleotide sequence ID" value="NZ_PTJD01000005.1"/>
</dbReference>
<evidence type="ECO:0000313" key="2">
    <source>
        <dbReference type="EMBL" id="PPK95983.1"/>
    </source>
</evidence>
<dbReference type="EMBL" id="PTJD01000005">
    <property type="protein sequence ID" value="PPK95983.1"/>
    <property type="molecule type" value="Genomic_DNA"/>
</dbReference>
<dbReference type="AlphaFoldDB" id="A0A2S6IP07"/>
<evidence type="ECO:0000256" key="1">
    <source>
        <dbReference type="SAM" id="MobiDB-lite"/>
    </source>
</evidence>